<evidence type="ECO:0000259" key="2">
    <source>
        <dbReference type="Pfam" id="PF07992"/>
    </source>
</evidence>
<dbReference type="Pfam" id="PF07992">
    <property type="entry name" value="Pyr_redox_2"/>
    <property type="match status" value="1"/>
</dbReference>
<dbReference type="Gene3D" id="3.50.50.60">
    <property type="entry name" value="FAD/NAD(P)-binding domain"/>
    <property type="match status" value="1"/>
</dbReference>
<keyword evidence="4" id="KW-1185">Reference proteome</keyword>
<dbReference type="GO" id="GO:0004148">
    <property type="term" value="F:dihydrolipoyl dehydrogenase (NADH) activity"/>
    <property type="evidence" value="ECO:0007669"/>
    <property type="project" value="TreeGrafter"/>
</dbReference>
<dbReference type="InterPro" id="IPR023753">
    <property type="entry name" value="FAD/NAD-binding_dom"/>
</dbReference>
<dbReference type="EMBL" id="KN847475">
    <property type="protein sequence ID" value="KIX09438.1"/>
    <property type="molecule type" value="Genomic_DNA"/>
</dbReference>
<accession>A0A0D2HFH6</accession>
<gene>
    <name evidence="3" type="ORF">Z518_00518</name>
</gene>
<dbReference type="GO" id="GO:0050660">
    <property type="term" value="F:flavin adenine dinucleotide binding"/>
    <property type="evidence" value="ECO:0007669"/>
    <property type="project" value="TreeGrafter"/>
</dbReference>
<dbReference type="InterPro" id="IPR036188">
    <property type="entry name" value="FAD/NAD-bd_sf"/>
</dbReference>
<proteinExistence type="inferred from homology"/>
<dbReference type="Proteomes" id="UP000053617">
    <property type="component" value="Unassembled WGS sequence"/>
</dbReference>
<evidence type="ECO:0000313" key="4">
    <source>
        <dbReference type="Proteomes" id="UP000053617"/>
    </source>
</evidence>
<evidence type="ECO:0000256" key="1">
    <source>
        <dbReference type="ARBA" id="ARBA00007532"/>
    </source>
</evidence>
<dbReference type="VEuPathDB" id="FungiDB:Z518_00518"/>
<dbReference type="PRINTS" id="PR00368">
    <property type="entry name" value="FADPNR"/>
</dbReference>
<dbReference type="GO" id="GO:0006103">
    <property type="term" value="P:2-oxoglutarate metabolic process"/>
    <property type="evidence" value="ECO:0007669"/>
    <property type="project" value="TreeGrafter"/>
</dbReference>
<dbReference type="RefSeq" id="XP_013276574.1">
    <property type="nucleotide sequence ID" value="XM_013421120.1"/>
</dbReference>
<name>A0A0D2HFH6_9EURO</name>
<dbReference type="OrthoDB" id="361797at2759"/>
<evidence type="ECO:0000313" key="3">
    <source>
        <dbReference type="EMBL" id="KIX09438.1"/>
    </source>
</evidence>
<dbReference type="InterPro" id="IPR050151">
    <property type="entry name" value="Class-I_Pyr_Nuc-Dis_Oxidored"/>
</dbReference>
<dbReference type="PANTHER" id="PTHR22912">
    <property type="entry name" value="DISULFIDE OXIDOREDUCTASE"/>
    <property type="match status" value="1"/>
</dbReference>
<sequence>MTPRNVNLHPENYLPDSLYSTTFDVVVIGSGPVGRQVASKAQNARLATVIVEDELRGVIVLIGHALLRPGEALAAARQVGGARRLIASDRLVDVQGVFEGRDKITHRRNDEAILNMSLAQKCTVVRGRGSLISEKRALVKNANGQEKTLSAQHAVVIATGSELIQIRA</sequence>
<comment type="similarity">
    <text evidence="1">Belongs to the class-I pyridine nucleotide-disulfide oxidoreductase family.</text>
</comment>
<dbReference type="GeneID" id="25288589"/>
<reference evidence="3 4" key="1">
    <citation type="submission" date="2015-01" db="EMBL/GenBank/DDBJ databases">
        <title>The Genome Sequence of Rhinocladiella mackenzie CBS 650.93.</title>
        <authorList>
            <consortium name="The Broad Institute Genomics Platform"/>
            <person name="Cuomo C."/>
            <person name="de Hoog S."/>
            <person name="Gorbushina A."/>
            <person name="Stielow B."/>
            <person name="Teixiera M."/>
            <person name="Abouelleil A."/>
            <person name="Chapman S.B."/>
            <person name="Priest M."/>
            <person name="Young S.K."/>
            <person name="Wortman J."/>
            <person name="Nusbaum C."/>
            <person name="Birren B."/>
        </authorList>
    </citation>
    <scope>NUCLEOTIDE SEQUENCE [LARGE SCALE GENOMIC DNA]</scope>
    <source>
        <strain evidence="3 4">CBS 650.93</strain>
    </source>
</reference>
<protein>
    <recommendedName>
        <fullName evidence="2">FAD/NAD(P)-binding domain-containing protein</fullName>
    </recommendedName>
</protein>
<dbReference type="SUPFAM" id="SSF51905">
    <property type="entry name" value="FAD/NAD(P)-binding domain"/>
    <property type="match status" value="1"/>
</dbReference>
<dbReference type="AlphaFoldDB" id="A0A0D2HFH6"/>
<dbReference type="HOGENOM" id="CLU_016755_4_1_1"/>
<feature type="domain" description="FAD/NAD(P)-binding" evidence="2">
    <location>
        <begin position="23"/>
        <end position="162"/>
    </location>
</feature>
<dbReference type="PRINTS" id="PR00411">
    <property type="entry name" value="PNDRDTASEI"/>
</dbReference>
<dbReference type="PANTHER" id="PTHR22912:SF151">
    <property type="entry name" value="DIHYDROLIPOYL DEHYDROGENASE, MITOCHONDRIAL"/>
    <property type="match status" value="1"/>
</dbReference>
<organism evidence="3 4">
    <name type="scientific">Rhinocladiella mackenziei CBS 650.93</name>
    <dbReference type="NCBI Taxonomy" id="1442369"/>
    <lineage>
        <taxon>Eukaryota</taxon>
        <taxon>Fungi</taxon>
        <taxon>Dikarya</taxon>
        <taxon>Ascomycota</taxon>
        <taxon>Pezizomycotina</taxon>
        <taxon>Eurotiomycetes</taxon>
        <taxon>Chaetothyriomycetidae</taxon>
        <taxon>Chaetothyriales</taxon>
        <taxon>Herpotrichiellaceae</taxon>
        <taxon>Rhinocladiella</taxon>
    </lineage>
</organism>